<dbReference type="HOGENOM" id="CLU_1330307_0_0_6"/>
<keyword evidence="1" id="KW-0472">Membrane</keyword>
<dbReference type="EMBL" id="JAAGKH010000039">
    <property type="protein sequence ID" value="NDR89149.1"/>
    <property type="molecule type" value="Genomic_DNA"/>
</dbReference>
<dbReference type="KEGG" id="ftz:CH68_926"/>
<keyword evidence="1" id="KW-1133">Transmembrane helix</keyword>
<proteinExistence type="predicted"/>
<feature type="transmembrane region" description="Helical" evidence="1">
    <location>
        <begin position="149"/>
        <end position="169"/>
    </location>
</feature>
<reference evidence="2" key="1">
    <citation type="submission" date="2019-08" db="EMBL/GenBank/DDBJ databases">
        <authorList>
            <person name="Busch A."/>
        </authorList>
    </citation>
    <scope>NUCLEOTIDE SEQUENCE</scope>
    <source>
        <strain evidence="3">15T0085</strain>
        <strain evidence="2">17T1429</strain>
    </source>
</reference>
<reference evidence="2" key="2">
    <citation type="submission" date="2020-02" db="EMBL/GenBank/DDBJ databases">
        <title>Using affinity propagation clustering for identifying bacterial clades and subclades with whole-genome sequences of Francisella tularensis.</title>
        <authorList>
            <person name="Homeier-Bachmann T."/>
            <person name="Abdel-Glil M.Y."/>
            <person name="Hackbart A."/>
            <person name="Hotzel H."/>
            <person name="Tomaso H."/>
        </authorList>
    </citation>
    <scope>NUCLEOTIDE SEQUENCE</scope>
    <source>
        <strain evidence="3">15T0085</strain>
        <strain evidence="2">17T1429</strain>
    </source>
</reference>
<feature type="transmembrane region" description="Helical" evidence="1">
    <location>
        <begin position="63"/>
        <end position="81"/>
    </location>
</feature>
<accession>A0A0B3VPM8</accession>
<dbReference type="AlphaFoldDB" id="A0A0B3VPM8"/>
<evidence type="ECO:0000256" key="1">
    <source>
        <dbReference type="SAM" id="Phobius"/>
    </source>
</evidence>
<feature type="transmembrane region" description="Helical" evidence="1">
    <location>
        <begin position="175"/>
        <end position="195"/>
    </location>
</feature>
<protein>
    <submittedName>
        <fullName evidence="2">Uncharacterized protein</fullName>
    </submittedName>
</protein>
<sequence length="201" mass="22876">MSSFILINILSDVLAIIYSIRISKFSKDAWLFYITSIIIGSSTFFLYNNFSIINYFYSLEAEYYNIAIAVLGLIISLCLTIKTKSISEYNKVYISLFLLVIISSFVLLTIFITSEDNFTKIEITYFLLFDILGIIGLALLAIKCIQGLFVQAVYFGISTAIAIIHNAFYNHDVTLATLPVSFDIIMTIIFTNGYLRNKNRY</sequence>
<evidence type="ECO:0000313" key="3">
    <source>
        <dbReference type="EMBL" id="NDS67989.1"/>
    </source>
</evidence>
<keyword evidence="1" id="KW-0812">Transmembrane</keyword>
<evidence type="ECO:0000313" key="2">
    <source>
        <dbReference type="EMBL" id="NDR89149.1"/>
    </source>
</evidence>
<dbReference type="RefSeq" id="WP_003018712.1">
    <property type="nucleotide sequence ID" value="NZ_AP023459.1"/>
</dbReference>
<feature type="transmembrane region" description="Helical" evidence="1">
    <location>
        <begin position="124"/>
        <end position="142"/>
    </location>
</feature>
<name>A0A0B3VPM8_FRATU</name>
<dbReference type="EMBL" id="JAAGJP010000011">
    <property type="protein sequence ID" value="NDS67989.1"/>
    <property type="molecule type" value="Genomic_DNA"/>
</dbReference>
<feature type="transmembrane region" description="Helical" evidence="1">
    <location>
        <begin position="93"/>
        <end position="112"/>
    </location>
</feature>
<feature type="transmembrane region" description="Helical" evidence="1">
    <location>
        <begin position="6"/>
        <end position="23"/>
    </location>
</feature>
<feature type="transmembrane region" description="Helical" evidence="1">
    <location>
        <begin position="30"/>
        <end position="57"/>
    </location>
</feature>
<gene>
    <name evidence="3" type="ORF">FWI86_02505</name>
    <name evidence="2" type="ORF">FWJ04_05775</name>
</gene>
<comment type="caution">
    <text evidence="2">The sequence shown here is derived from an EMBL/GenBank/DDBJ whole genome shotgun (WGS) entry which is preliminary data.</text>
</comment>
<dbReference type="KEGG" id="ftc:DA46_1950"/>
<dbReference type="KEGG" id="ftv:CH67_1194"/>
<organism evidence="2">
    <name type="scientific">Francisella tularensis subsp. holarctica</name>
    <dbReference type="NCBI Taxonomy" id="119857"/>
    <lineage>
        <taxon>Bacteria</taxon>
        <taxon>Pseudomonadati</taxon>
        <taxon>Pseudomonadota</taxon>
        <taxon>Gammaproteobacteria</taxon>
        <taxon>Thiotrichales</taxon>
        <taxon>Francisellaceae</taxon>
        <taxon>Francisella</taxon>
    </lineage>
</organism>